<dbReference type="Gene3D" id="1.20.1270.60">
    <property type="entry name" value="Arfaptin homology (AH) domain/BAR domain"/>
    <property type="match status" value="1"/>
</dbReference>
<feature type="compositionally biased region" description="Polar residues" evidence="1">
    <location>
        <begin position="420"/>
        <end position="431"/>
    </location>
</feature>
<dbReference type="InParanoid" id="A8Q884"/>
<dbReference type="RefSeq" id="XP_001729679.1">
    <property type="nucleotide sequence ID" value="XM_001729627.1"/>
</dbReference>
<dbReference type="GO" id="GO:0005085">
    <property type="term" value="F:guanyl-nucleotide exchange factor activity"/>
    <property type="evidence" value="ECO:0007669"/>
    <property type="project" value="InterPro"/>
</dbReference>
<feature type="compositionally biased region" description="Low complexity" evidence="1">
    <location>
        <begin position="62"/>
        <end position="90"/>
    </location>
</feature>
<dbReference type="GeneID" id="5853985"/>
<dbReference type="InterPro" id="IPR035899">
    <property type="entry name" value="DBL_dom_sf"/>
</dbReference>
<accession>A8Q884</accession>
<dbReference type="PROSITE" id="PS50010">
    <property type="entry name" value="DH_2"/>
    <property type="match status" value="1"/>
</dbReference>
<dbReference type="VEuPathDB" id="FungiDB:MGL_3223"/>
<dbReference type="PANTHER" id="PTHR22834">
    <property type="entry name" value="NUCLEAR FUSION PROTEIN FUS2"/>
    <property type="match status" value="1"/>
</dbReference>
<dbReference type="SMART" id="SM00325">
    <property type="entry name" value="RhoGEF"/>
    <property type="match status" value="1"/>
</dbReference>
<dbReference type="Gene3D" id="1.20.900.10">
    <property type="entry name" value="Dbl homology (DH) domain"/>
    <property type="match status" value="1"/>
</dbReference>
<evidence type="ECO:0000259" key="2">
    <source>
        <dbReference type="PROSITE" id="PS50010"/>
    </source>
</evidence>
<dbReference type="InterPro" id="IPR027267">
    <property type="entry name" value="AH/BAR_dom_sf"/>
</dbReference>
<dbReference type="OrthoDB" id="10256089at2759"/>
<feature type="compositionally biased region" description="Polar residues" evidence="1">
    <location>
        <begin position="305"/>
        <end position="317"/>
    </location>
</feature>
<feature type="domain" description="DH" evidence="2">
    <location>
        <begin position="365"/>
        <end position="627"/>
    </location>
</feature>
<dbReference type="InterPro" id="IPR051492">
    <property type="entry name" value="Dynamin-Rho_GEF"/>
</dbReference>
<dbReference type="Pfam" id="PF00621">
    <property type="entry name" value="RhoGEF"/>
    <property type="match status" value="1"/>
</dbReference>
<dbReference type="SUPFAM" id="SSF103657">
    <property type="entry name" value="BAR/IMD domain-like"/>
    <property type="match status" value="1"/>
</dbReference>
<feature type="region of interest" description="Disordered" evidence="1">
    <location>
        <begin position="300"/>
        <end position="330"/>
    </location>
</feature>
<feature type="region of interest" description="Disordered" evidence="1">
    <location>
        <begin position="401"/>
        <end position="466"/>
    </location>
</feature>
<evidence type="ECO:0000313" key="4">
    <source>
        <dbReference type="Proteomes" id="UP000008837"/>
    </source>
</evidence>
<feature type="region of interest" description="Disordered" evidence="1">
    <location>
        <begin position="1"/>
        <end position="90"/>
    </location>
</feature>
<dbReference type="GO" id="GO:0031991">
    <property type="term" value="P:regulation of actomyosin contractile ring contraction"/>
    <property type="evidence" value="ECO:0007669"/>
    <property type="project" value="TreeGrafter"/>
</dbReference>
<comment type="caution">
    <text evidence="3">The sequence shown here is derived from an EMBL/GenBank/DDBJ whole genome shotgun (WGS) entry which is preliminary data.</text>
</comment>
<dbReference type="KEGG" id="mgl:MGL_3223"/>
<proteinExistence type="predicted"/>
<dbReference type="STRING" id="425265.A8Q884"/>
<feature type="compositionally biased region" description="Polar residues" evidence="1">
    <location>
        <begin position="442"/>
        <end position="459"/>
    </location>
</feature>
<keyword evidence="4" id="KW-1185">Reference proteome</keyword>
<feature type="region of interest" description="Disordered" evidence="1">
    <location>
        <begin position="143"/>
        <end position="163"/>
    </location>
</feature>
<dbReference type="GO" id="GO:0032955">
    <property type="term" value="P:regulation of division septum assembly"/>
    <property type="evidence" value="ECO:0007669"/>
    <property type="project" value="TreeGrafter"/>
</dbReference>
<dbReference type="GO" id="GO:0005737">
    <property type="term" value="C:cytoplasm"/>
    <property type="evidence" value="ECO:0007669"/>
    <property type="project" value="TreeGrafter"/>
</dbReference>
<feature type="compositionally biased region" description="Low complexity" evidence="1">
    <location>
        <begin position="403"/>
        <end position="414"/>
    </location>
</feature>
<gene>
    <name evidence="3" type="ORF">MGL_3223</name>
</gene>
<dbReference type="AlphaFoldDB" id="A8Q884"/>
<name>A8Q884_MALGO</name>
<dbReference type="PANTHER" id="PTHR22834:SF20">
    <property type="entry name" value="SH3 DOMAIN-CONTAINING PROTEIN"/>
    <property type="match status" value="1"/>
</dbReference>
<sequence>MSQTGPASSPRESSLPGAPVAVLPRLKQLNAQPSSSSSSSSQKPLQSTQHLRPAPYGVLTQARSRSSSVASIAGSASPIDSSGISSAGSPSLRSVELPYLQRSVSPALSSSSKYSPQLRSSISTPRLQAEAGISFNDVASQWRQPVGSSPADGQTALRPSKPEVIASHATLSTSERTRTPPHAFFYEHTGTIDSTDAAALLHPSGETRGLGLSLSKPRVHDIAPINTRVRSPTPDSGTSSHMHMHIPLGPTLRSARSNAHFLGALRSRMSPEPSSSSHHDEGAPLWRSNTNLRRLFRMHEENGPRSRTTSGTSQSLMPSPGVVASPTPSPLLAHDSPDMPNPYATPESVAAPVFRSSDENRGERHRRYVLTELAETERSYASDMNVVKNLYLAQARLRSGIRPTTPSSSSSLSLMYASQDAPSSRTQSVSSEPDPEVVGAWSSANPPTFVSPSSESQPENRPPMLMPPMPGMSGGASAPLSVTDIHVIFAGVEACVTLATDMADLLAAAARNERPVSGVFLEKMPLIEQVFALYCARHEASIARLADVTTRSPAAAAFLRDCDDLSRQHSTAWDLPSLLIKPVQRVLKYPLFLQSIIECTDPSDPEYAQLQQALEQIQGVADRINESKKRMDIVGQHGFGLPSLSRTGFRRPVAPAGLRRAKTPTVDGPLTEDEDRFHALVARLNATEHTIRHFTQHCAMWMQNMRAMYTAEVRMIDEWIAVYACSDVHEPASLERLKQFRGLIHWRILNQACAQLETSLHRSVYVLINSMLILLERTQMVLMNRSAKEGEYRRYLHERARRPNTKGQCGALAFWSMHMQLVDEIPLLLRGTDFVMQRCILSLIRSAAVLLWSCGRHPP</sequence>
<feature type="compositionally biased region" description="Polar residues" evidence="1">
    <location>
        <begin position="1"/>
        <end position="12"/>
    </location>
</feature>
<organism evidence="3 4">
    <name type="scientific">Malassezia globosa (strain ATCC MYA-4612 / CBS 7966)</name>
    <name type="common">Dandruff-associated fungus</name>
    <dbReference type="NCBI Taxonomy" id="425265"/>
    <lineage>
        <taxon>Eukaryota</taxon>
        <taxon>Fungi</taxon>
        <taxon>Dikarya</taxon>
        <taxon>Basidiomycota</taxon>
        <taxon>Ustilaginomycotina</taxon>
        <taxon>Malasseziomycetes</taxon>
        <taxon>Malasseziales</taxon>
        <taxon>Malasseziaceae</taxon>
        <taxon>Malassezia</taxon>
    </lineage>
</organism>
<protein>
    <recommendedName>
        <fullName evidence="2">DH domain-containing protein</fullName>
    </recommendedName>
</protein>
<dbReference type="SUPFAM" id="SSF48065">
    <property type="entry name" value="DBL homology domain (DH-domain)"/>
    <property type="match status" value="1"/>
</dbReference>
<dbReference type="Proteomes" id="UP000008837">
    <property type="component" value="Unassembled WGS sequence"/>
</dbReference>
<evidence type="ECO:0000256" key="1">
    <source>
        <dbReference type="SAM" id="MobiDB-lite"/>
    </source>
</evidence>
<reference evidence="3 4" key="1">
    <citation type="journal article" date="2007" name="Proc. Natl. Acad. Sci. U.S.A.">
        <title>Dandruff-associated Malassezia genomes reveal convergent and divergent virulence traits shared with plant and human fungal pathogens.</title>
        <authorList>
            <person name="Xu J."/>
            <person name="Saunders C.W."/>
            <person name="Hu P."/>
            <person name="Grant R.A."/>
            <person name="Boekhout T."/>
            <person name="Kuramae E.E."/>
            <person name="Kronstad J.W."/>
            <person name="Deangelis Y.M."/>
            <person name="Reeder N.L."/>
            <person name="Johnstone K.R."/>
            <person name="Leland M."/>
            <person name="Fieno A.M."/>
            <person name="Begley W.M."/>
            <person name="Sun Y."/>
            <person name="Lacey M.P."/>
            <person name="Chaudhary T."/>
            <person name="Keough T."/>
            <person name="Chu L."/>
            <person name="Sears R."/>
            <person name="Yuan B."/>
            <person name="Dawson T.L.Jr."/>
        </authorList>
    </citation>
    <scope>NUCLEOTIDE SEQUENCE [LARGE SCALE GENOMIC DNA]</scope>
    <source>
        <strain evidence="4">ATCC MYA-4612 / CBS 7966</strain>
    </source>
</reference>
<evidence type="ECO:0000313" key="3">
    <source>
        <dbReference type="EMBL" id="EDP42465.1"/>
    </source>
</evidence>
<dbReference type="EMBL" id="AAYY01000011">
    <property type="protein sequence ID" value="EDP42465.1"/>
    <property type="molecule type" value="Genomic_DNA"/>
</dbReference>
<dbReference type="InterPro" id="IPR000219">
    <property type="entry name" value="DH_dom"/>
</dbReference>
<dbReference type="OMA" id="LYCARHE"/>